<gene>
    <name evidence="7" type="ORF">ALAG00032_LOCUS845</name>
</gene>
<dbReference type="PANTHER" id="PTHR43775">
    <property type="entry name" value="FATTY ACID SYNTHASE"/>
    <property type="match status" value="1"/>
</dbReference>
<dbReference type="CDD" id="cd00833">
    <property type="entry name" value="PKS"/>
    <property type="match status" value="1"/>
</dbReference>
<dbReference type="Pfam" id="PF13193">
    <property type="entry name" value="AMP-binding_C"/>
    <property type="match status" value="1"/>
</dbReference>
<feature type="transmembrane region" description="Helical" evidence="4">
    <location>
        <begin position="3636"/>
        <end position="3656"/>
    </location>
</feature>
<keyword evidence="4" id="KW-0472">Membrane</keyword>
<reference evidence="7" key="1">
    <citation type="submission" date="2021-01" db="EMBL/GenBank/DDBJ databases">
        <authorList>
            <person name="Corre E."/>
            <person name="Pelletier E."/>
            <person name="Niang G."/>
            <person name="Scheremetjew M."/>
            <person name="Finn R."/>
            <person name="Kale V."/>
            <person name="Holt S."/>
            <person name="Cochrane G."/>
            <person name="Meng A."/>
            <person name="Brown T."/>
            <person name="Cohen L."/>
        </authorList>
    </citation>
    <scope>NUCLEOTIDE SEQUENCE</scope>
    <source>
        <strain evidence="7">CCMP1510</strain>
    </source>
</reference>
<name>A0A7S3JQK8_9STRA</name>
<dbReference type="InterPro" id="IPR018201">
    <property type="entry name" value="Ketoacyl_synth_AS"/>
</dbReference>
<dbReference type="Gene3D" id="1.10.1200.10">
    <property type="entry name" value="ACP-like"/>
    <property type="match status" value="2"/>
</dbReference>
<dbReference type="GO" id="GO:0004315">
    <property type="term" value="F:3-oxoacyl-[acyl-carrier-protein] synthase activity"/>
    <property type="evidence" value="ECO:0007669"/>
    <property type="project" value="InterPro"/>
</dbReference>
<keyword evidence="4" id="KW-0812">Transmembrane</keyword>
<evidence type="ECO:0000259" key="6">
    <source>
        <dbReference type="PROSITE" id="PS52004"/>
    </source>
</evidence>
<evidence type="ECO:0000256" key="2">
    <source>
        <dbReference type="ARBA" id="ARBA00022553"/>
    </source>
</evidence>
<dbReference type="GO" id="GO:0031177">
    <property type="term" value="F:phosphopantetheine binding"/>
    <property type="evidence" value="ECO:0007669"/>
    <property type="project" value="InterPro"/>
</dbReference>
<dbReference type="InterPro" id="IPR016035">
    <property type="entry name" value="Acyl_Trfase/lysoPLipase"/>
</dbReference>
<dbReference type="Gene3D" id="3.40.50.720">
    <property type="entry name" value="NAD(P)-binding Rossmann-like Domain"/>
    <property type="match status" value="2"/>
</dbReference>
<evidence type="ECO:0000313" key="7">
    <source>
        <dbReference type="EMBL" id="CAE0360116.1"/>
    </source>
</evidence>
<proteinExistence type="predicted"/>
<dbReference type="SMART" id="SM00823">
    <property type="entry name" value="PKS_PP"/>
    <property type="match status" value="3"/>
</dbReference>
<evidence type="ECO:0000256" key="1">
    <source>
        <dbReference type="ARBA" id="ARBA00022450"/>
    </source>
</evidence>
<dbReference type="InterPro" id="IPR050091">
    <property type="entry name" value="PKS_NRPS_Biosynth_Enz"/>
</dbReference>
<dbReference type="InterPro" id="IPR045851">
    <property type="entry name" value="AMP-bd_C_sf"/>
</dbReference>
<feature type="domain" description="Carrier" evidence="5">
    <location>
        <begin position="1206"/>
        <end position="1284"/>
    </location>
</feature>
<feature type="transmembrane region" description="Helical" evidence="4">
    <location>
        <begin position="3362"/>
        <end position="3386"/>
    </location>
</feature>
<keyword evidence="1" id="KW-0596">Phosphopantetheine</keyword>
<dbReference type="InterPro" id="IPR006162">
    <property type="entry name" value="Ppantetheine_attach_site"/>
</dbReference>
<dbReference type="InterPro" id="IPR013968">
    <property type="entry name" value="PKS_KR"/>
</dbReference>
<feature type="transmembrane region" description="Helical" evidence="4">
    <location>
        <begin position="3330"/>
        <end position="3350"/>
    </location>
</feature>
<dbReference type="SMART" id="SM00827">
    <property type="entry name" value="PKS_AT"/>
    <property type="match status" value="1"/>
</dbReference>
<dbReference type="SUPFAM" id="SSF52151">
    <property type="entry name" value="FabD/lysophospholipase-like"/>
    <property type="match status" value="1"/>
</dbReference>
<feature type="transmembrane region" description="Helical" evidence="4">
    <location>
        <begin position="3102"/>
        <end position="3122"/>
    </location>
</feature>
<dbReference type="Gene3D" id="3.40.50.12780">
    <property type="entry name" value="N-terminal domain of ligase-like"/>
    <property type="match status" value="1"/>
</dbReference>
<dbReference type="Pfam" id="PF00698">
    <property type="entry name" value="Acyl_transf_1"/>
    <property type="match status" value="1"/>
</dbReference>
<feature type="transmembrane region" description="Helical" evidence="4">
    <location>
        <begin position="3015"/>
        <end position="3038"/>
    </location>
</feature>
<dbReference type="Pfam" id="PF00550">
    <property type="entry name" value="PP-binding"/>
    <property type="match status" value="3"/>
</dbReference>
<feature type="domain" description="Carrier" evidence="5">
    <location>
        <begin position="2745"/>
        <end position="2821"/>
    </location>
</feature>
<dbReference type="InterPro" id="IPR001227">
    <property type="entry name" value="Ac_transferase_dom_sf"/>
</dbReference>
<dbReference type="PROSITE" id="PS00606">
    <property type="entry name" value="KS3_1"/>
    <property type="match status" value="1"/>
</dbReference>
<dbReference type="Pfam" id="PF00109">
    <property type="entry name" value="ketoacyl-synt"/>
    <property type="match status" value="1"/>
</dbReference>
<dbReference type="PROSITE" id="PS50075">
    <property type="entry name" value="CARRIER"/>
    <property type="match status" value="4"/>
</dbReference>
<dbReference type="InterPro" id="IPR036736">
    <property type="entry name" value="ACP-like_sf"/>
</dbReference>
<dbReference type="InterPro" id="IPR036291">
    <property type="entry name" value="NAD(P)-bd_dom_sf"/>
</dbReference>
<dbReference type="InterPro" id="IPR011004">
    <property type="entry name" value="Trimer_LpxA-like_sf"/>
</dbReference>
<dbReference type="Gene3D" id="2.160.10.10">
    <property type="entry name" value="Hexapeptide repeat proteins"/>
    <property type="match status" value="2"/>
</dbReference>
<dbReference type="InterPro" id="IPR014031">
    <property type="entry name" value="Ketoacyl_synth_C"/>
</dbReference>
<dbReference type="PANTHER" id="PTHR43775:SF37">
    <property type="entry name" value="SI:DKEY-61P9.11"/>
    <property type="match status" value="1"/>
</dbReference>
<keyword evidence="4" id="KW-1133">Transmembrane helix</keyword>
<dbReference type="Pfam" id="PF00501">
    <property type="entry name" value="AMP-binding"/>
    <property type="match status" value="1"/>
</dbReference>
<evidence type="ECO:0000259" key="5">
    <source>
        <dbReference type="PROSITE" id="PS50075"/>
    </source>
</evidence>
<dbReference type="InterPro" id="IPR009081">
    <property type="entry name" value="PP-bd_ACP"/>
</dbReference>
<dbReference type="Gene3D" id="3.30.70.3290">
    <property type="match status" value="1"/>
</dbReference>
<dbReference type="InterPro" id="IPR020806">
    <property type="entry name" value="PKS_PP-bd"/>
</dbReference>
<dbReference type="InterPro" id="IPR020841">
    <property type="entry name" value="PKS_Beta-ketoAc_synthase_dom"/>
</dbReference>
<dbReference type="Gene3D" id="3.40.366.10">
    <property type="entry name" value="Malonyl-Coenzyme A Acyl Carrier Protein, domain 2"/>
    <property type="match status" value="1"/>
</dbReference>
<dbReference type="GO" id="GO:0004312">
    <property type="term" value="F:fatty acid synthase activity"/>
    <property type="evidence" value="ECO:0007669"/>
    <property type="project" value="TreeGrafter"/>
</dbReference>
<dbReference type="InterPro" id="IPR000873">
    <property type="entry name" value="AMP-dep_synth/lig_dom"/>
</dbReference>
<dbReference type="Gene3D" id="3.30.300.30">
    <property type="match status" value="1"/>
</dbReference>
<dbReference type="PROSITE" id="PS52004">
    <property type="entry name" value="KS3_2"/>
    <property type="match status" value="1"/>
</dbReference>
<feature type="domain" description="Carrier" evidence="5">
    <location>
        <begin position="1101"/>
        <end position="1176"/>
    </location>
</feature>
<dbReference type="GO" id="GO:0006633">
    <property type="term" value="P:fatty acid biosynthetic process"/>
    <property type="evidence" value="ECO:0007669"/>
    <property type="project" value="InterPro"/>
</dbReference>
<dbReference type="EMBL" id="HBIJ01001135">
    <property type="protein sequence ID" value="CAE0360116.1"/>
    <property type="molecule type" value="Transcribed_RNA"/>
</dbReference>
<accession>A0A7S3JQK8</accession>
<feature type="transmembrane region" description="Helical" evidence="4">
    <location>
        <begin position="3573"/>
        <end position="3594"/>
    </location>
</feature>
<sequence length="3834" mass="411823">MDVAQAKRWASPMAKTIATSCKDMRNYQAEATRAQALRWNLGKEKNCNDNLHQSGAEEVPAPRYADTSFAKETLKMKQNGELCDAWSCVERAVKIREDVALTELPGVAWTYEELSKHCIHLGLWLLDQKFETAGILCSNSAACIVWHLACAWSRKLVLNCNPRLSADELGYVLGFAECQIILTHVSYIDLVTKTLVSGTPLSVRALVWTGNVASKIPDLSHTGVGTQLFLDALLVTDQIQVARPSITTDNRGYEMYFTSGTTGRPKAVVLSERVVVLHALGCMIEHRLHKNDVWLHMAPMFHLVDAYAIFAITWVGGKHVTIPGFEAGRVLSAIEQMGITVTNAASTMITLLLASDPQQLQKTNLSSLELVSCGGAPLSKETVKHASRVFGCEFFLSYGMTECCGKIAMSLVDNETRARLGPARTLELITTSGRAFGLIELKVVTSSSSKMPENDQDAIQVCADDTAVGEVWIRGPTVFGGYHNNNKATAQAITKDGWFRTGDLATINNQGYITITDRAKDMILVGSENVYCVEVERVLHDHPAVKHASVFGVPDEALGERVKAVVVLEKLNCISPTELRRHCSKYLADFKVPSHIELMEKLPMTGSGKVAKAQLKKRDRFLSQQKRDQRRALVHDTYEIEWIPVKQNTSSSNTQLYILIGNQSKDALVSTLEKSAKVVCVDQVATIENILKQYSNIKPNDIMVVVLSTLDSIVSLDDSTASKDIHAVLKLLLNLVQALPDASGLLVATRGAMVLPNDDGIVNLVGGAIWGFCRSVATERSGGAKVIDLCPSSTPKYDASWISTELLNETKITESAWRKGVRFEPRLQVLKQFPTADLDFATGTHLITGGTGGLGLEWTQRLAERGGKDITLILASRRAPSPEVLAKLEAIGTNTKATIIIERGDVAKDAERLVQAARTINSTYSIWHLAGLVDDGAAKTLTWERFAKVLAPKVEGSIALAAAAKDATRFVLFSSIYGLLGSRELTHYAAANAFQDGLAAALRRCGAKAVAISWGTWADAGMAHRFGAGFEAHVKSTGMRFVSLDGGFATLAALASSSYSAAHAAVLPADWSQYAKMRRNLPHPLAVALCPINESLNEIKTNNVGVLSIVLGIVSALTGSTQVDIDAPVSTIGISSVHIVELVARLTEELGVEISPTLVYECVSIHGLANRLEEDISTTTSVQNLSTKKSLTTPMLDELARLTDDSKRTLSLCAAVADHAATLLDVTASNLDLDAPLVTLGLSSLHTVEITNFLAQELDIEVSPTLIFEYVSIRGICNHLVSTLGFEEEHITNTPQHTLPTVVNSTGELRLRVTASACRLPGNANSPQELWSNLLQGVDAIIDQVPSNRPHNGRASGYLTGAVLTGFDRVAFGVSVAEATHMDPQQRLFLECSAEVLERCGRRCVPAQPGSKPTQANNVGVFAAIETSDYAFLHQKAVDNGGAKADAYCGTGWHGCVGPNRVSYLFDLRGPSLALNTACSSSLTCVSVARHAIAANECDAALVGGANLQLQPHWSCAFTAAGMLSPTNRCRFGDDDADGYVRGEGIGVVAIERIDEMNEEENYAFVQAVGIGQDGRSNGLTAPNPGAQAAILNAAYGADDSLRRRVHYVEAHGTGTRLGDPIELSALGAAGLGNDKKLRCASIKASIGHLEGCSGLAGLLKATLCLEQATIQNRLPRSLHFKKPNEHVDWSKVAVVNSDMESFFSDSKPKHAAIGISSFGFGGALGHVVLERRCSSFSTNTLSTVKDPYFLPLSAHSVPALVETARRVAQAVETDDTVALARLATARVEVSPRKVSSGVIVLPGDTPKAVSKRLLTCGTEEPPKRASSLAFVFTGQGAAYPGMAKSLYENVSAFRIAYDECADACAHYLEGGREFLDHLALSGNGDLSTFQNLSQPALFCFQVALAKSISILADIKPRAVVGHSLGEIAAMCVANILRVPDAAKLVCGRGAAMSTLATGVGTMAAVRADARKVSHLIEKINGVAIAADNSNLGCTISGPIVAVDAALVQCDGIQSKKLDVVTGFHSECVDSCLPILRSAANDVTALTPNDIAVFSTFSGTKLQVAPDGEYWCSQARGAVRFAPAVRAMLTDLKDPVAIVEIGPAAHLSPHVRNIIQEHGGDSSICGTFKGPKKRDFEIDSLSDALAFIYSALGAAKCLDVDSSLRVDRLPSTAMISSGPYWFHEEVSIRHRTKRLPQDKIKISHECAKCLSFAATWRPLNEPISSVVKSHVLLLRDASPGAREMAIWLRRVPGASVTELPVAAATHTVVAQSWDAVVFVAGWWRSCDESQSDAIDSSKKNGSERTPLLVKRAQPELAEIRSAVSRMEPSLAAATEAAAHLQSALAATLLSGTGRCPRQFIVATPALDEAGCPVSAGALVGLARSARREAELAASKTAIRVIEVAQGALARADATVIICAAQNDDLRLGADGSLACRRIEPLSSIDSTITAEKAAERLLNDMVICITGGTGALGLLTAEYLIRRGARGVVLLTRSGKSRSTDVPLREKLDQAAKSAGATVEVVKLDVSDADALTKFLTKRGADIDGVVHAAGVANDGSLSSRSPDTLENALKPKAHGALRFAAALDAAHRATNKPRRTLEVYFSSVTALIGNAGQTDYGAANAALDALAQIRSRSKNRVIVSLQWGPWSGHGMAANAKNKGAGTEHAPFLPLEPTDAFMQFDAALQRAGQGSDAVVSIVAFDWKALGMTATNSSFMRRLVEPILPVMPASLSKKKKSKCQKKAVTSNVDPTAIVLKVIGSHIASADDGLSAATPLVSLGLDSLEVMAIVRDVNSATGAALGVVDMLSATTIGDIISICPSGKVEPEFELEEVDSDYDDHSSDSENEDVQCVKPQRPEEVMAVVSKHAALECEVSMGTTLASLALDSLEIMAIVRDVNGAMGSELSVVDVLQAGSMEELAALALASAAKHNAPALTESGSITVPGVSRAVKTAASGKSSSSKCLVAPVKAVPAKVAPIAKTGAKENWAPARCGDLECGNKTLSTAKPLNEPSFAYRLYFTILCHFIGTQIFVWGFIPISWAESLMPLRFKIMPKLEIIDSFNGYRILEWLEILLPRSDEIYPGIPEGFLRPWERHGERDKFNPSIGWSVSFLAEFCVVLIWYHLLWCIGCHISMLITKWLVVGKQRAGVFPIWESSAGWRSALLLTAHASSFYQLWTCLDEFIPGRIISIYARLMGARVGERVSWSGGVPIPDYGGFDLLTIGNDVVFDAGSRVNPVMLTSTCVITHGHVRIGNRARIGLVGEIRHGANLGDDCIVCAGAGVMGYVPPGGYALSANVIKRFSANEQPPAGAVDTKIRVPGTGQHLVYEILPMLSYLILFPACIFSALLINVYTFSFLPPRTSAMCVCIISGSMVPLLVALLARVFRFLCYGPNGSRGLGTEVRLTPGFVLAHSLVATWTALADATCSVFYLYSGGMLYIWRLLGMNISTKGTIISEILSNHGFMDLVEIGSNSYLAARTAVSVADVDARRCVLRLKPVRVGSSCFIGPLSVLMPGVTIDDNAATGSCAVVGERTHCSAGRIAIGDGERTLTLAWKPRPMDAFENNDITWAFYSTFLFYIMSLFIRFIAIAPSWFLLLGGLRLARNAEWAPRVTAQHATEVRQILSPILRVWINIMDTVQWSLFVLVLFCISINIVIPFRSMLHVGFKHLILGKIKDDGTVYPMRGRVHQAWCCVMKFGRMPAIPKSMRFLFEYVNAYIRFLGATVGKGTRVYPEPEVSQAYPEADCISYGDNVAFSAHMYGHDFNMLHLKFKRTTAANGVKAYDAWQTQVLPGCHLPENTSFHNVGRSVVFSGLITEPDRTWTGNPVRLVNADSAV</sequence>
<dbReference type="InterPro" id="IPR016036">
    <property type="entry name" value="Malonyl_transacylase_ACP-bd"/>
</dbReference>
<dbReference type="InterPro" id="IPR014030">
    <property type="entry name" value="Ketoacyl_synth_N"/>
</dbReference>
<dbReference type="InterPro" id="IPR025110">
    <property type="entry name" value="AMP-bd_C"/>
</dbReference>
<dbReference type="SUPFAM" id="SSF55048">
    <property type="entry name" value="Probable ACP-binding domain of malonyl-CoA ACP transacylase"/>
    <property type="match status" value="1"/>
</dbReference>
<feature type="domain" description="Ketosynthase family 3 (KS3)" evidence="6">
    <location>
        <begin position="1308"/>
        <end position="1732"/>
    </location>
</feature>
<keyword evidence="2" id="KW-0597">Phosphoprotein</keyword>
<keyword evidence="3" id="KW-0808">Transferase</keyword>
<organism evidence="7">
    <name type="scientific">Aureoumbra lagunensis</name>
    <dbReference type="NCBI Taxonomy" id="44058"/>
    <lineage>
        <taxon>Eukaryota</taxon>
        <taxon>Sar</taxon>
        <taxon>Stramenopiles</taxon>
        <taxon>Ochrophyta</taxon>
        <taxon>Pelagophyceae</taxon>
        <taxon>Pelagomonadales</taxon>
        <taxon>Aureoumbra</taxon>
    </lineage>
</organism>
<evidence type="ECO:0000256" key="4">
    <source>
        <dbReference type="SAM" id="Phobius"/>
    </source>
</evidence>
<dbReference type="InterPro" id="IPR016039">
    <property type="entry name" value="Thiolase-like"/>
</dbReference>
<dbReference type="Pfam" id="PF08659">
    <property type="entry name" value="KR"/>
    <property type="match status" value="2"/>
</dbReference>
<dbReference type="CDD" id="cd05274">
    <property type="entry name" value="KR_FAS_SDR_x"/>
    <property type="match status" value="1"/>
</dbReference>
<dbReference type="SUPFAM" id="SSF56801">
    <property type="entry name" value="Acetyl-CoA synthetase-like"/>
    <property type="match status" value="1"/>
</dbReference>
<dbReference type="SUPFAM" id="SSF47336">
    <property type="entry name" value="ACP-like"/>
    <property type="match status" value="3"/>
</dbReference>
<dbReference type="PROSITE" id="PS00012">
    <property type="entry name" value="PHOSPHOPANTETHEINE"/>
    <property type="match status" value="3"/>
</dbReference>
<feature type="domain" description="Carrier" evidence="5">
    <location>
        <begin position="2849"/>
        <end position="2925"/>
    </location>
</feature>
<dbReference type="SMART" id="SM00822">
    <property type="entry name" value="PKS_KR"/>
    <property type="match status" value="2"/>
</dbReference>
<dbReference type="SUPFAM" id="SSF53901">
    <property type="entry name" value="Thiolase-like"/>
    <property type="match status" value="1"/>
</dbReference>
<dbReference type="SMART" id="SM00825">
    <property type="entry name" value="PKS_KS"/>
    <property type="match status" value="1"/>
</dbReference>
<evidence type="ECO:0008006" key="8">
    <source>
        <dbReference type="Google" id="ProtNLM"/>
    </source>
</evidence>
<feature type="transmembrane region" description="Helical" evidence="4">
    <location>
        <begin position="3406"/>
        <end position="3430"/>
    </location>
</feature>
<dbReference type="SUPFAM" id="SSF51161">
    <property type="entry name" value="Trimeric LpxA-like enzymes"/>
    <property type="match status" value="2"/>
</dbReference>
<dbReference type="InterPro" id="IPR057326">
    <property type="entry name" value="KR_dom"/>
</dbReference>
<dbReference type="InterPro" id="IPR042099">
    <property type="entry name" value="ANL_N_sf"/>
</dbReference>
<dbReference type="Pfam" id="PF02801">
    <property type="entry name" value="Ketoacyl-synt_C"/>
    <property type="match status" value="1"/>
</dbReference>
<dbReference type="SUPFAM" id="SSF51735">
    <property type="entry name" value="NAD(P)-binding Rossmann-fold domains"/>
    <property type="match status" value="3"/>
</dbReference>
<evidence type="ECO:0000256" key="3">
    <source>
        <dbReference type="ARBA" id="ARBA00022679"/>
    </source>
</evidence>
<dbReference type="InterPro" id="IPR014043">
    <property type="entry name" value="Acyl_transferase_dom"/>
</dbReference>
<protein>
    <recommendedName>
        <fullName evidence="8">Carrier domain-containing protein</fullName>
    </recommendedName>
</protein>
<dbReference type="Gene3D" id="3.40.47.10">
    <property type="match status" value="1"/>
</dbReference>